<dbReference type="PIRSF" id="PIRSF021290">
    <property type="entry name" value="DUF1273"/>
    <property type="match status" value="1"/>
</dbReference>
<dbReference type="Gene3D" id="3.40.50.450">
    <property type="match status" value="1"/>
</dbReference>
<evidence type="ECO:0000256" key="1">
    <source>
        <dbReference type="HAMAP-Rule" id="MF_01575"/>
    </source>
</evidence>
<gene>
    <name evidence="2" type="ORF">IAA20_04470</name>
</gene>
<evidence type="ECO:0000313" key="3">
    <source>
        <dbReference type="Proteomes" id="UP000824063"/>
    </source>
</evidence>
<dbReference type="Pfam" id="PF06908">
    <property type="entry name" value="YpsA"/>
    <property type="match status" value="1"/>
</dbReference>
<dbReference type="InterPro" id="IPR010697">
    <property type="entry name" value="YspA"/>
</dbReference>
<dbReference type="PANTHER" id="PTHR38440">
    <property type="entry name" value="UPF0398 PROTEIN YPSA"/>
    <property type="match status" value="1"/>
</dbReference>
<sequence>MKTREALIITGYRNYEIGVFQDKDMKIKIIKKVIREALITLIEDGLKWVIVSGNLGVELWAAEVVIELKKVYPEIKLALIFPFEGWGENWNEKNQQLLNTVKLQADYVNSTSHQPYQNPSQLKNHTRFLLEKTKGCLLVYDEDYPGKTSYFLKDARHFQEQQAYLIQQITMDDLENAIYFGDSI</sequence>
<proteinExistence type="inferred from homology"/>
<organism evidence="2 3">
    <name type="scientific">Candidatus Enterococcus avicola</name>
    <dbReference type="NCBI Taxonomy" id="2838561"/>
    <lineage>
        <taxon>Bacteria</taxon>
        <taxon>Bacillati</taxon>
        <taxon>Bacillota</taxon>
        <taxon>Bacilli</taxon>
        <taxon>Lactobacillales</taxon>
        <taxon>Enterococcaceae</taxon>
        <taxon>Enterococcus</taxon>
    </lineage>
</organism>
<accession>A0A9D2JIW3</accession>
<reference evidence="2" key="1">
    <citation type="journal article" date="2021" name="PeerJ">
        <title>Extensive microbial diversity within the chicken gut microbiome revealed by metagenomics and culture.</title>
        <authorList>
            <person name="Gilroy R."/>
            <person name="Ravi A."/>
            <person name="Getino M."/>
            <person name="Pursley I."/>
            <person name="Horton D.L."/>
            <person name="Alikhan N.F."/>
            <person name="Baker D."/>
            <person name="Gharbi K."/>
            <person name="Hall N."/>
            <person name="Watson M."/>
            <person name="Adriaenssens E.M."/>
            <person name="Foster-Nyarko E."/>
            <person name="Jarju S."/>
            <person name="Secka A."/>
            <person name="Antonio M."/>
            <person name="Oren A."/>
            <person name="Chaudhuri R.R."/>
            <person name="La Ragione R."/>
            <person name="Hildebrand F."/>
            <person name="Pallen M.J."/>
        </authorList>
    </citation>
    <scope>NUCLEOTIDE SEQUENCE</scope>
    <source>
        <strain evidence="2">CHK172-16539</strain>
    </source>
</reference>
<name>A0A9D2JIW3_9ENTE</name>
<comment type="caution">
    <text evidence="2">The sequence shown here is derived from an EMBL/GenBank/DDBJ whole genome shotgun (WGS) entry which is preliminary data.</text>
</comment>
<evidence type="ECO:0000313" key="2">
    <source>
        <dbReference type="EMBL" id="HIZ53175.1"/>
    </source>
</evidence>
<dbReference type="SUPFAM" id="SSF102405">
    <property type="entry name" value="MCP/YpsA-like"/>
    <property type="match status" value="1"/>
</dbReference>
<comment type="similarity">
    <text evidence="1">Belongs to the UPF0398 family.</text>
</comment>
<dbReference type="HAMAP" id="MF_01575">
    <property type="entry name" value="UPF0398"/>
    <property type="match status" value="1"/>
</dbReference>
<dbReference type="Proteomes" id="UP000824063">
    <property type="component" value="Unassembled WGS sequence"/>
</dbReference>
<protein>
    <recommendedName>
        <fullName evidence="1">UPF0398 protein IAA20_04470</fullName>
    </recommendedName>
</protein>
<dbReference type="PANTHER" id="PTHR38440:SF1">
    <property type="entry name" value="UPF0398 PROTEIN SPR0331"/>
    <property type="match status" value="1"/>
</dbReference>
<reference evidence="2" key="2">
    <citation type="submission" date="2021-04" db="EMBL/GenBank/DDBJ databases">
        <authorList>
            <person name="Gilroy R."/>
        </authorList>
    </citation>
    <scope>NUCLEOTIDE SEQUENCE</scope>
    <source>
        <strain evidence="2">CHK172-16539</strain>
    </source>
</reference>
<dbReference type="NCBIfam" id="NF010181">
    <property type="entry name" value="PRK13660.1"/>
    <property type="match status" value="1"/>
</dbReference>
<dbReference type="AlphaFoldDB" id="A0A9D2JIW3"/>
<dbReference type="EMBL" id="DXBN01000103">
    <property type="protein sequence ID" value="HIZ53175.1"/>
    <property type="molecule type" value="Genomic_DNA"/>
</dbReference>